<name>A0A1Y2HGS7_9FUNG</name>
<feature type="region of interest" description="Disordered" evidence="1">
    <location>
        <begin position="95"/>
        <end position="164"/>
    </location>
</feature>
<evidence type="ECO:0000313" key="2">
    <source>
        <dbReference type="EMBL" id="ORZ33787.1"/>
    </source>
</evidence>
<protein>
    <submittedName>
        <fullName evidence="2">Uncharacterized protein</fullName>
    </submittedName>
</protein>
<dbReference type="Proteomes" id="UP000193411">
    <property type="component" value="Unassembled WGS sequence"/>
</dbReference>
<keyword evidence="3" id="KW-1185">Reference proteome</keyword>
<feature type="compositionally biased region" description="Polar residues" evidence="1">
    <location>
        <begin position="140"/>
        <end position="151"/>
    </location>
</feature>
<feature type="compositionally biased region" description="Pro residues" evidence="1">
    <location>
        <begin position="154"/>
        <end position="164"/>
    </location>
</feature>
<organism evidence="2 3">
    <name type="scientific">Catenaria anguillulae PL171</name>
    <dbReference type="NCBI Taxonomy" id="765915"/>
    <lineage>
        <taxon>Eukaryota</taxon>
        <taxon>Fungi</taxon>
        <taxon>Fungi incertae sedis</taxon>
        <taxon>Blastocladiomycota</taxon>
        <taxon>Blastocladiomycetes</taxon>
        <taxon>Blastocladiales</taxon>
        <taxon>Catenariaceae</taxon>
        <taxon>Catenaria</taxon>
    </lineage>
</organism>
<sequence>MMVHHGDRFDRLEREVFAVQHRLDSVDDQLAALTGAVAEMREMTATMVALLGGATPSLHDSQRPISTPMPPRRPARTGALVNAFTPIDDDIGKAAELAPASLSTSSPQVSSASAPPSASAQSSASAPSPATAASTTSAQRNQLDRSVTGVTTLPPAPPAPAVSR</sequence>
<proteinExistence type="predicted"/>
<evidence type="ECO:0000313" key="3">
    <source>
        <dbReference type="Proteomes" id="UP000193411"/>
    </source>
</evidence>
<comment type="caution">
    <text evidence="2">The sequence shown here is derived from an EMBL/GenBank/DDBJ whole genome shotgun (WGS) entry which is preliminary data.</text>
</comment>
<gene>
    <name evidence="2" type="ORF">BCR44DRAFT_350386</name>
</gene>
<accession>A0A1Y2HGS7</accession>
<feature type="region of interest" description="Disordered" evidence="1">
    <location>
        <begin position="55"/>
        <end position="76"/>
    </location>
</feature>
<evidence type="ECO:0000256" key="1">
    <source>
        <dbReference type="SAM" id="MobiDB-lite"/>
    </source>
</evidence>
<reference evidence="2 3" key="1">
    <citation type="submission" date="2016-07" db="EMBL/GenBank/DDBJ databases">
        <title>Pervasive Adenine N6-methylation of Active Genes in Fungi.</title>
        <authorList>
            <consortium name="DOE Joint Genome Institute"/>
            <person name="Mondo S.J."/>
            <person name="Dannebaum R.O."/>
            <person name="Kuo R.C."/>
            <person name="Labutti K."/>
            <person name="Haridas S."/>
            <person name="Kuo A."/>
            <person name="Salamov A."/>
            <person name="Ahrendt S.R."/>
            <person name="Lipzen A."/>
            <person name="Sullivan W."/>
            <person name="Andreopoulos W.B."/>
            <person name="Clum A."/>
            <person name="Lindquist E."/>
            <person name="Daum C."/>
            <person name="Ramamoorthy G.K."/>
            <person name="Gryganskyi A."/>
            <person name="Culley D."/>
            <person name="Magnuson J.K."/>
            <person name="James T.Y."/>
            <person name="O'Malley M.A."/>
            <person name="Stajich J.E."/>
            <person name="Spatafora J.W."/>
            <person name="Visel A."/>
            <person name="Grigoriev I.V."/>
        </authorList>
    </citation>
    <scope>NUCLEOTIDE SEQUENCE [LARGE SCALE GENOMIC DNA]</scope>
    <source>
        <strain evidence="2 3">PL171</strain>
    </source>
</reference>
<feature type="compositionally biased region" description="Low complexity" evidence="1">
    <location>
        <begin position="99"/>
        <end position="139"/>
    </location>
</feature>
<dbReference type="AlphaFoldDB" id="A0A1Y2HGS7"/>
<dbReference type="EMBL" id="MCFL01000033">
    <property type="protein sequence ID" value="ORZ33787.1"/>
    <property type="molecule type" value="Genomic_DNA"/>
</dbReference>